<feature type="region of interest" description="Disordered" evidence="1">
    <location>
        <begin position="97"/>
        <end position="122"/>
    </location>
</feature>
<protein>
    <submittedName>
        <fullName evidence="2">Uncharacterized protein</fullName>
    </submittedName>
</protein>
<dbReference type="InParanoid" id="A0A409X4P0"/>
<feature type="compositionally biased region" description="Low complexity" evidence="1">
    <location>
        <begin position="97"/>
        <end position="119"/>
    </location>
</feature>
<feature type="compositionally biased region" description="Low complexity" evidence="1">
    <location>
        <begin position="1"/>
        <end position="15"/>
    </location>
</feature>
<name>A0A409X4P0_PSICY</name>
<keyword evidence="3" id="KW-1185">Reference proteome</keyword>
<organism evidence="2 3">
    <name type="scientific">Psilocybe cyanescens</name>
    <dbReference type="NCBI Taxonomy" id="93625"/>
    <lineage>
        <taxon>Eukaryota</taxon>
        <taxon>Fungi</taxon>
        <taxon>Dikarya</taxon>
        <taxon>Basidiomycota</taxon>
        <taxon>Agaricomycotina</taxon>
        <taxon>Agaricomycetes</taxon>
        <taxon>Agaricomycetidae</taxon>
        <taxon>Agaricales</taxon>
        <taxon>Agaricineae</taxon>
        <taxon>Strophariaceae</taxon>
        <taxon>Psilocybe</taxon>
    </lineage>
</organism>
<dbReference type="AlphaFoldDB" id="A0A409X4P0"/>
<sequence length="145" mass="14842">MQSSSSTCLLASSSTHQPSSKNWEASFGQLASSYGFSGGVPSLPKKTKSTKSDAKTSRASIYTTTPSSSESRATRDYEAAFGHLLSAYGFGGGVPSLPSKASKSSKTTSPSSTSSMASRSSKDYQSAYGDLSSAYGFGAPGPSKS</sequence>
<feature type="compositionally biased region" description="Polar residues" evidence="1">
    <location>
        <begin position="58"/>
        <end position="71"/>
    </location>
</feature>
<comment type="caution">
    <text evidence="2">The sequence shown here is derived from an EMBL/GenBank/DDBJ whole genome shotgun (WGS) entry which is preliminary data.</text>
</comment>
<dbReference type="EMBL" id="NHYD01002640">
    <property type="protein sequence ID" value="PPQ85753.1"/>
    <property type="molecule type" value="Genomic_DNA"/>
</dbReference>
<evidence type="ECO:0000313" key="2">
    <source>
        <dbReference type="EMBL" id="PPQ85753.1"/>
    </source>
</evidence>
<accession>A0A409X4P0</accession>
<dbReference type="Proteomes" id="UP000283269">
    <property type="component" value="Unassembled WGS sequence"/>
</dbReference>
<evidence type="ECO:0000256" key="1">
    <source>
        <dbReference type="SAM" id="MobiDB-lite"/>
    </source>
</evidence>
<reference evidence="2 3" key="1">
    <citation type="journal article" date="2018" name="Evol. Lett.">
        <title>Horizontal gene cluster transfer increased hallucinogenic mushroom diversity.</title>
        <authorList>
            <person name="Reynolds H.T."/>
            <person name="Vijayakumar V."/>
            <person name="Gluck-Thaler E."/>
            <person name="Korotkin H.B."/>
            <person name="Matheny P.B."/>
            <person name="Slot J.C."/>
        </authorList>
    </citation>
    <scope>NUCLEOTIDE SEQUENCE [LARGE SCALE GENOMIC DNA]</scope>
    <source>
        <strain evidence="2 3">2631</strain>
    </source>
</reference>
<dbReference type="OrthoDB" id="3215388at2759"/>
<gene>
    <name evidence="2" type="ORF">CVT25_003072</name>
</gene>
<feature type="region of interest" description="Disordered" evidence="1">
    <location>
        <begin position="37"/>
        <end position="74"/>
    </location>
</feature>
<evidence type="ECO:0000313" key="3">
    <source>
        <dbReference type="Proteomes" id="UP000283269"/>
    </source>
</evidence>
<feature type="region of interest" description="Disordered" evidence="1">
    <location>
        <begin position="1"/>
        <end position="22"/>
    </location>
</feature>
<proteinExistence type="predicted"/>